<dbReference type="SUPFAM" id="SSF55424">
    <property type="entry name" value="FAD/NAD-linked reductases, dimerisation (C-terminal) domain"/>
    <property type="match status" value="1"/>
</dbReference>
<organism evidence="8 9">
    <name type="scientific">Lactococcus fujiensis JCM 16395</name>
    <dbReference type="NCBI Taxonomy" id="1291764"/>
    <lineage>
        <taxon>Bacteria</taxon>
        <taxon>Bacillati</taxon>
        <taxon>Bacillota</taxon>
        <taxon>Bacilli</taxon>
        <taxon>Lactobacillales</taxon>
        <taxon>Streptococcaceae</taxon>
        <taxon>Lactococcus</taxon>
    </lineage>
</organism>
<dbReference type="PRINTS" id="PR00368">
    <property type="entry name" value="FADPNR"/>
</dbReference>
<protein>
    <submittedName>
        <fullName evidence="8">Glutathione reductase</fullName>
    </submittedName>
</protein>
<dbReference type="PANTHER" id="PTHR43014:SF5">
    <property type="entry name" value="GLUTATHIONE REDUCTASE (NADPH)"/>
    <property type="match status" value="1"/>
</dbReference>
<accession>A0A2A5RMU2</accession>
<evidence type="ECO:0000313" key="9">
    <source>
        <dbReference type="Proteomes" id="UP000218181"/>
    </source>
</evidence>
<evidence type="ECO:0000256" key="1">
    <source>
        <dbReference type="ARBA" id="ARBA00007532"/>
    </source>
</evidence>
<dbReference type="SUPFAM" id="SSF51905">
    <property type="entry name" value="FAD/NAD(P)-binding domain"/>
    <property type="match status" value="1"/>
</dbReference>
<feature type="binding site" evidence="4">
    <location>
        <begin position="173"/>
        <end position="180"/>
    </location>
    <ligand>
        <name>NAD(+)</name>
        <dbReference type="ChEBI" id="CHEBI:57540"/>
    </ligand>
</feature>
<dbReference type="STRING" id="1291764.GCA_001311235_00847"/>
<dbReference type="EMBL" id="JXJU01000003">
    <property type="protein sequence ID" value="PCS00655.1"/>
    <property type="molecule type" value="Genomic_DNA"/>
</dbReference>
<dbReference type="InterPro" id="IPR016156">
    <property type="entry name" value="FAD/NAD-linked_Rdtase_dimer_sf"/>
</dbReference>
<reference evidence="8 9" key="1">
    <citation type="submission" date="2014-12" db="EMBL/GenBank/DDBJ databases">
        <title>Draft genome sequences of 10 type strains of Lactococcus.</title>
        <authorList>
            <person name="Sun Z."/>
            <person name="Zhong Z."/>
            <person name="Liu W."/>
            <person name="Zhang W."/>
            <person name="Zhang H."/>
        </authorList>
    </citation>
    <scope>NUCLEOTIDE SEQUENCE [LARGE SCALE GENOMIC DNA]</scope>
    <source>
        <strain evidence="8 9">JCM 16395</strain>
    </source>
</reference>
<comment type="caution">
    <text evidence="8">The sequence shown here is derived from an EMBL/GenBank/DDBJ whole genome shotgun (WGS) entry which is preliminary data.</text>
</comment>
<dbReference type="InterPro" id="IPR001100">
    <property type="entry name" value="Pyr_nuc-diS_OxRdtase"/>
</dbReference>
<comment type="similarity">
    <text evidence="1">Belongs to the class-I pyridine nucleotide-disulfide oxidoreductase family.</text>
</comment>
<dbReference type="OrthoDB" id="9800167at2"/>
<dbReference type="PIRSF" id="PIRSF000350">
    <property type="entry name" value="Mercury_reductase_MerA"/>
    <property type="match status" value="1"/>
</dbReference>
<evidence type="ECO:0000256" key="3">
    <source>
        <dbReference type="ARBA" id="ARBA00022827"/>
    </source>
</evidence>
<dbReference type="GO" id="GO:0000166">
    <property type="term" value="F:nucleotide binding"/>
    <property type="evidence" value="ECO:0007669"/>
    <property type="project" value="UniProtKB-KW"/>
</dbReference>
<gene>
    <name evidence="8" type="ORF">RT41_GL001037</name>
</gene>
<dbReference type="AlphaFoldDB" id="A0A2A5RMU2"/>
<dbReference type="InterPro" id="IPR023753">
    <property type="entry name" value="FAD/NAD-binding_dom"/>
</dbReference>
<keyword evidence="4" id="KW-0547">Nucleotide-binding</keyword>
<dbReference type="GO" id="GO:0016491">
    <property type="term" value="F:oxidoreductase activity"/>
    <property type="evidence" value="ECO:0007669"/>
    <property type="project" value="InterPro"/>
</dbReference>
<feature type="disulfide bond" description="Redox-active" evidence="5">
    <location>
        <begin position="39"/>
        <end position="44"/>
    </location>
</feature>
<comment type="cofactor">
    <cofactor evidence="4">
        <name>FAD</name>
        <dbReference type="ChEBI" id="CHEBI:57692"/>
    </cofactor>
    <text evidence="4">Binds 1 FAD per subunit.</text>
</comment>
<dbReference type="Gene3D" id="3.30.390.30">
    <property type="match status" value="1"/>
</dbReference>
<keyword evidence="9" id="KW-1185">Reference proteome</keyword>
<dbReference type="Pfam" id="PF02852">
    <property type="entry name" value="Pyr_redox_dim"/>
    <property type="match status" value="1"/>
</dbReference>
<feature type="binding site" evidence="4">
    <location>
        <position position="300"/>
    </location>
    <ligand>
        <name>FAD</name>
        <dbReference type="ChEBI" id="CHEBI:57692"/>
    </ligand>
</feature>
<evidence type="ECO:0000256" key="5">
    <source>
        <dbReference type="PIRSR" id="PIRSR000350-4"/>
    </source>
</evidence>
<dbReference type="Proteomes" id="UP000218181">
    <property type="component" value="Unassembled WGS sequence"/>
</dbReference>
<dbReference type="PANTHER" id="PTHR43014">
    <property type="entry name" value="MERCURIC REDUCTASE"/>
    <property type="match status" value="1"/>
</dbReference>
<feature type="domain" description="Pyridine nucleotide-disulphide oxidoreductase dimerisation" evidence="6">
    <location>
        <begin position="338"/>
        <end position="432"/>
    </location>
</feature>
<dbReference type="PRINTS" id="PR00411">
    <property type="entry name" value="PNDRDTASEI"/>
</dbReference>
<dbReference type="Gene3D" id="3.50.50.60">
    <property type="entry name" value="FAD/NAD(P)-binding domain"/>
    <property type="match status" value="2"/>
</dbReference>
<feature type="binding site" evidence="4">
    <location>
        <position position="48"/>
    </location>
    <ligand>
        <name>FAD</name>
        <dbReference type="ChEBI" id="CHEBI:57692"/>
    </ligand>
</feature>
<dbReference type="Pfam" id="PF07992">
    <property type="entry name" value="Pyr_redox_2"/>
    <property type="match status" value="1"/>
</dbReference>
<sequence>MYDEVIIGSGPAGTALAYGLKAQGHQVAIVERGKWGGTCPNVGCDPTKIMMATIETYWQAKHMLEAGMEGDLKINWSSLLARKNAYTDTFPSSALNNLKNTNIDTYYGNASFNTEGQLNIEMKGVFQSIESKRFVIATGQSPIIPDIKGKEFLKTSNDFLDFENLPARLTFIGGGPVAIELAQIAAATGSEVSIILHGERKINGFDQNLAEEYLKILEKQGINIYSNIEIRQVEKIDSAYLLSDAEGFKLEADEVISAVGRKPNVEGLNLDLVNVRNSKKGIEVNSHLQTTNKEIFALGDVIDKKGGKLTPVAGFEAGYLTTFLTSESQDAIDYPLYPTVIFGSTKLARVGELNGLDHQVKRIDMSNWYTYRRFADPEAKAKIYYNDNHEIIGATVLSVIADEIINYMTFLINKKMKLPEVRKLLMAYPTPASDLQYFY</sequence>
<dbReference type="InterPro" id="IPR036188">
    <property type="entry name" value="FAD/NAD-bd_sf"/>
</dbReference>
<keyword evidence="3 4" id="KW-0274">FAD</keyword>
<dbReference type="InterPro" id="IPR004099">
    <property type="entry name" value="Pyr_nucl-diS_OxRdtase_dimer"/>
</dbReference>
<name>A0A2A5RMU2_9LACT</name>
<evidence type="ECO:0000259" key="6">
    <source>
        <dbReference type="Pfam" id="PF02852"/>
    </source>
</evidence>
<evidence type="ECO:0000256" key="4">
    <source>
        <dbReference type="PIRSR" id="PIRSR000350-3"/>
    </source>
</evidence>
<evidence type="ECO:0000313" key="8">
    <source>
        <dbReference type="EMBL" id="PCS00655.1"/>
    </source>
</evidence>
<keyword evidence="4" id="KW-0520">NAD</keyword>
<dbReference type="RefSeq" id="WP_054639135.1">
    <property type="nucleotide sequence ID" value="NZ_BBAL01000002.1"/>
</dbReference>
<evidence type="ECO:0000259" key="7">
    <source>
        <dbReference type="Pfam" id="PF07992"/>
    </source>
</evidence>
<evidence type="ECO:0000256" key="2">
    <source>
        <dbReference type="ARBA" id="ARBA00022630"/>
    </source>
</evidence>
<feature type="binding site" evidence="4">
    <location>
        <position position="260"/>
    </location>
    <ligand>
        <name>NAD(+)</name>
        <dbReference type="ChEBI" id="CHEBI:57540"/>
    </ligand>
</feature>
<proteinExistence type="inferred from homology"/>
<feature type="domain" description="FAD/NAD(P)-binding" evidence="7">
    <location>
        <begin position="3"/>
        <end position="316"/>
    </location>
</feature>
<keyword evidence="2" id="KW-0285">Flavoprotein</keyword>